<dbReference type="OrthoDB" id="9178318at2"/>
<keyword evidence="2" id="KW-1185">Reference proteome</keyword>
<evidence type="ECO:0000313" key="2">
    <source>
        <dbReference type="Proteomes" id="UP000028725"/>
    </source>
</evidence>
<dbReference type="InterPro" id="IPR015424">
    <property type="entry name" value="PyrdxlP-dep_Trfase"/>
</dbReference>
<protein>
    <recommendedName>
        <fullName evidence="3">Aspartate aminotransferase</fullName>
    </recommendedName>
</protein>
<accession>A0A085WL78</accession>
<organism evidence="1 2">
    <name type="scientific">Hyalangium minutum</name>
    <dbReference type="NCBI Taxonomy" id="394096"/>
    <lineage>
        <taxon>Bacteria</taxon>
        <taxon>Pseudomonadati</taxon>
        <taxon>Myxococcota</taxon>
        <taxon>Myxococcia</taxon>
        <taxon>Myxococcales</taxon>
        <taxon>Cystobacterineae</taxon>
        <taxon>Archangiaceae</taxon>
        <taxon>Hyalangium</taxon>
    </lineage>
</organism>
<dbReference type="Gene3D" id="3.40.640.10">
    <property type="entry name" value="Type I PLP-dependent aspartate aminotransferase-like (Major domain)"/>
    <property type="match status" value="1"/>
</dbReference>
<proteinExistence type="predicted"/>
<sequence length="325" mass="35937">MNWEEYKRRCRELLASERGAKLVRLDCMNPPKALSALAPALPAELPVRDAQELERAWRECFHLPRTGPGPEARMLLGRGVRDLLRALFHAFAREGRVLHAPSDVYPVYHSLAASAGLAVHAFPTVPLPQLPEQAPGAAPEVLLLPDPLVPLGRWLSEEEGRKLEAWLAADPRRLVVIDAVYTFASRFTGVTERLLQTGQALLVHSLAKGHLTPELAGFALVPGAVARGVEAVEPLQLESTALRQACFLLERHPELPQRVQARFEEQWGQVRERLGTLPFDVPRTGYFTTSSKSFEELLEQGWLAVPGSVFGPPEARWTAVTCLLG</sequence>
<gene>
    <name evidence="1" type="ORF">DB31_7678</name>
</gene>
<dbReference type="SUPFAM" id="SSF53383">
    <property type="entry name" value="PLP-dependent transferases"/>
    <property type="match status" value="1"/>
</dbReference>
<dbReference type="STRING" id="394096.DB31_7678"/>
<dbReference type="InterPro" id="IPR015421">
    <property type="entry name" value="PyrdxlP-dep_Trfase_major"/>
</dbReference>
<dbReference type="EMBL" id="JMCB01000006">
    <property type="protein sequence ID" value="KFE68441.1"/>
    <property type="molecule type" value="Genomic_DNA"/>
</dbReference>
<dbReference type="AlphaFoldDB" id="A0A085WL78"/>
<dbReference type="Proteomes" id="UP000028725">
    <property type="component" value="Unassembled WGS sequence"/>
</dbReference>
<reference evidence="1 2" key="1">
    <citation type="submission" date="2014-04" db="EMBL/GenBank/DDBJ databases">
        <title>Genome assembly of Hyalangium minutum DSM 14724.</title>
        <authorList>
            <person name="Sharma G."/>
            <person name="Subramanian S."/>
        </authorList>
    </citation>
    <scope>NUCLEOTIDE SEQUENCE [LARGE SCALE GENOMIC DNA]</scope>
    <source>
        <strain evidence="1 2">DSM 14724</strain>
    </source>
</reference>
<evidence type="ECO:0008006" key="3">
    <source>
        <dbReference type="Google" id="ProtNLM"/>
    </source>
</evidence>
<evidence type="ECO:0000313" key="1">
    <source>
        <dbReference type="EMBL" id="KFE68441.1"/>
    </source>
</evidence>
<dbReference type="RefSeq" id="WP_052420062.1">
    <property type="nucleotide sequence ID" value="NZ_JMCB01000006.1"/>
</dbReference>
<name>A0A085WL78_9BACT</name>
<comment type="caution">
    <text evidence="1">The sequence shown here is derived from an EMBL/GenBank/DDBJ whole genome shotgun (WGS) entry which is preliminary data.</text>
</comment>